<proteinExistence type="predicted"/>
<dbReference type="GO" id="GO:0005635">
    <property type="term" value="C:nuclear envelope"/>
    <property type="evidence" value="ECO:0007669"/>
    <property type="project" value="TreeGrafter"/>
</dbReference>
<dbReference type="GO" id="GO:0005829">
    <property type="term" value="C:cytosol"/>
    <property type="evidence" value="ECO:0007669"/>
    <property type="project" value="TreeGrafter"/>
</dbReference>
<reference evidence="9" key="1">
    <citation type="submission" date="2014-09" db="EMBL/GenBank/DDBJ databases">
        <title>Draft genome sequence of an oleaginous Mucoromycotina fungus Mucor ambiguus NBRC6742.</title>
        <authorList>
            <person name="Takeda I."/>
            <person name="Yamane N."/>
            <person name="Morita T."/>
            <person name="Tamano K."/>
            <person name="Machida M."/>
            <person name="Baker S."/>
            <person name="Koike H."/>
        </authorList>
    </citation>
    <scope>NUCLEOTIDE SEQUENCE</scope>
    <source>
        <strain evidence="9">NBRC 6742</strain>
    </source>
</reference>
<gene>
    <name evidence="9" type="ORF">MAM1_0011d01199</name>
</gene>
<dbReference type="PROSITE" id="PS50166">
    <property type="entry name" value="IMPORTIN_B_NT"/>
    <property type="match status" value="1"/>
</dbReference>
<organism evidence="9">
    <name type="scientific">Mucor ambiguus</name>
    <dbReference type="NCBI Taxonomy" id="91626"/>
    <lineage>
        <taxon>Eukaryota</taxon>
        <taxon>Fungi</taxon>
        <taxon>Fungi incertae sedis</taxon>
        <taxon>Mucoromycota</taxon>
        <taxon>Mucoromycotina</taxon>
        <taxon>Mucoromycetes</taxon>
        <taxon>Mucorales</taxon>
        <taxon>Mucorineae</taxon>
        <taxon>Mucoraceae</taxon>
        <taxon>Mucor</taxon>
    </lineage>
</organism>
<keyword evidence="4" id="KW-0963">Cytoplasm</keyword>
<dbReference type="GO" id="GO:0031267">
    <property type="term" value="F:small GTPase binding"/>
    <property type="evidence" value="ECO:0007669"/>
    <property type="project" value="InterPro"/>
</dbReference>
<name>A0A0C9M5K6_9FUNG</name>
<dbReference type="STRING" id="91626.A0A0C9M5K6"/>
<evidence type="ECO:0000256" key="1">
    <source>
        <dbReference type="ARBA" id="ARBA00004123"/>
    </source>
</evidence>
<dbReference type="SMART" id="SM00913">
    <property type="entry name" value="IBN_N"/>
    <property type="match status" value="1"/>
</dbReference>
<feature type="compositionally biased region" description="Acidic residues" evidence="7">
    <location>
        <begin position="909"/>
        <end position="968"/>
    </location>
</feature>
<accession>A0A0C9M5K6</accession>
<dbReference type="PANTHER" id="PTHR10997:SF18">
    <property type="entry name" value="D-IMPORTIN 7_RANBP7"/>
    <property type="match status" value="1"/>
</dbReference>
<dbReference type="InterPro" id="IPR011989">
    <property type="entry name" value="ARM-like"/>
</dbReference>
<dbReference type="AlphaFoldDB" id="A0A0C9M5K6"/>
<evidence type="ECO:0000259" key="8">
    <source>
        <dbReference type="PROSITE" id="PS50166"/>
    </source>
</evidence>
<sequence>MDQNAVYQLFVSTYHPDPNVHKQAELNIRNVRVLFSFESQVGFLPLVLQIQASEELELGARQAAAIYFKNCVHKHWSRSTKGLVEEDKAVIKKNILHAFITAPAAVQVQLAASLNSILNSDFPEQWPNFINELETFLTSDDIRAVHIGLVALREVVKVYQWKAMERREPLQQIIKLTFPSIQEICNKLLQLDTAEASDMLKLALKIYHSSIYVDLPKCLQEHTALVGWCTIFLQLIDKKIPHEVQPADLEEREKFGWWKTKKWAYHCLNRLFGKYGNPAILPPSLTKYASFAKSFVTNFAPNILQTYLQQIDGWIKKEHWMSNRCLALSAAFLDDSIKHKITWQIIKPHTETLIAQFLFPQLCFSKEDEQLWTEDAVDYAHKKMDPLEDTSSTQHNAIMLLIDLAKSRNKHTFMSILGFIHGVLNNYIETVEDQKNGRDKDGALCMISALAPIIVGSSTDVEEMMEPFFVTHVFPEFKSRFPYLRARACDITRHFSDLDFSNEQNLAILYQNVLDCLHDPELPVRVQAALALQPMTRHESVCEAMGPNLPFIMQELLNLTNEIDVDTLTNVMQNFVEVFAAQLAPFAVQLCTQLRDTFLRIMEELAQASTENTYEEDDAIADEKGEKTMAAMGVLKTIGTLILSLENTPDILQQLENALLPVITYTLEHRIFDLYDEVFEIVDSCTFASKTVTPTMWGVFELIYGSFKESGCQYMQEMLPCLDNFIAYGKDVFISNDQVKQMLFDMIEWVMKSEDLDEKDRVCACKLMEAVLLHCRGSVDMFVAPFLDLVFQYIFTGQMKSTEFKIYCIEVVSSQLLILQYGGNASYFGAKPMESRVFYTMVLMSRQIRKVRVQGQALSADKIPVSLQSGWPQILTSVSHVFESLPDAIEMLSDYTDRQNLETIYQGTYEEEEEDEDDDEDEDEDDVEDAGDIEEERQEKEGEDEDQDEDEDEGDEDEEEDEDGDVQDEDAEYLEFLANQKVEEHGEDSEDEIEEEILYQSPLDEIDPYECFEQVFRGSLVTEYNVYSIIDRRFSLDMQQNKPDLYAHVTKDLTADHQNNIMSILSQAEQHRNELSSV</sequence>
<dbReference type="InterPro" id="IPR013598">
    <property type="entry name" value="Exportin-1/Importin-b-like"/>
</dbReference>
<dbReference type="OrthoDB" id="760868at2759"/>
<evidence type="ECO:0000256" key="3">
    <source>
        <dbReference type="ARBA" id="ARBA00022448"/>
    </source>
</evidence>
<dbReference type="InterPro" id="IPR001494">
    <property type="entry name" value="Importin-beta_N"/>
</dbReference>
<keyword evidence="3" id="KW-0813">Transport</keyword>
<dbReference type="Pfam" id="PF08389">
    <property type="entry name" value="Xpo1"/>
    <property type="match status" value="1"/>
</dbReference>
<evidence type="ECO:0000256" key="4">
    <source>
        <dbReference type="ARBA" id="ARBA00022490"/>
    </source>
</evidence>
<feature type="domain" description="Importin N-terminal" evidence="8">
    <location>
        <begin position="24"/>
        <end position="101"/>
    </location>
</feature>
<dbReference type="InterPro" id="IPR016024">
    <property type="entry name" value="ARM-type_fold"/>
</dbReference>
<keyword evidence="5" id="KW-0653">Protein transport</keyword>
<evidence type="ECO:0000256" key="5">
    <source>
        <dbReference type="ARBA" id="ARBA00022927"/>
    </source>
</evidence>
<evidence type="ECO:0000256" key="7">
    <source>
        <dbReference type="SAM" id="MobiDB-lite"/>
    </source>
</evidence>
<protein>
    <submittedName>
        <fullName evidence="9">Nonsense-mediated mRNA decay factor protein</fullName>
    </submittedName>
</protein>
<dbReference type="Gene3D" id="1.25.10.10">
    <property type="entry name" value="Leucine-rich Repeat Variant"/>
    <property type="match status" value="1"/>
</dbReference>
<dbReference type="Proteomes" id="UP000053815">
    <property type="component" value="Unassembled WGS sequence"/>
</dbReference>
<dbReference type="SUPFAM" id="SSF48371">
    <property type="entry name" value="ARM repeat"/>
    <property type="match status" value="1"/>
</dbReference>
<dbReference type="PANTHER" id="PTHR10997">
    <property type="entry name" value="IMPORTIN-7, 8, 11"/>
    <property type="match status" value="1"/>
</dbReference>
<keyword evidence="6" id="KW-0539">Nucleus</keyword>
<evidence type="ECO:0000313" key="9">
    <source>
        <dbReference type="EMBL" id="GAN01764.1"/>
    </source>
</evidence>
<evidence type="ECO:0000256" key="2">
    <source>
        <dbReference type="ARBA" id="ARBA00004496"/>
    </source>
</evidence>
<evidence type="ECO:0000313" key="10">
    <source>
        <dbReference type="Proteomes" id="UP000053815"/>
    </source>
</evidence>
<feature type="region of interest" description="Disordered" evidence="7">
    <location>
        <begin position="908"/>
        <end position="968"/>
    </location>
</feature>
<dbReference type="EMBL" id="DF836300">
    <property type="protein sequence ID" value="GAN01764.1"/>
    <property type="molecule type" value="Genomic_DNA"/>
</dbReference>
<comment type="subcellular location">
    <subcellularLocation>
        <location evidence="2">Cytoplasm</location>
    </subcellularLocation>
    <subcellularLocation>
        <location evidence="1">Nucleus</location>
    </subcellularLocation>
</comment>
<keyword evidence="10" id="KW-1185">Reference proteome</keyword>
<dbReference type="GO" id="GO:0006606">
    <property type="term" value="P:protein import into nucleus"/>
    <property type="evidence" value="ECO:0007669"/>
    <property type="project" value="TreeGrafter"/>
</dbReference>
<evidence type="ECO:0000256" key="6">
    <source>
        <dbReference type="ARBA" id="ARBA00023242"/>
    </source>
</evidence>
<dbReference type="Pfam" id="PF03810">
    <property type="entry name" value="IBN_N"/>
    <property type="match status" value="1"/>
</dbReference>